<reference evidence="2" key="1">
    <citation type="submission" date="2023-05" db="EMBL/GenBank/DDBJ databases">
        <title>Comparative genomics of Bacillaceae isolates and their secondary metabolite potential.</title>
        <authorList>
            <person name="Song L."/>
            <person name="Nielsen L.J."/>
            <person name="Mohite O."/>
            <person name="Xu X."/>
            <person name="Weber T."/>
            <person name="Kovacs A.T."/>
        </authorList>
    </citation>
    <scope>NUCLEOTIDE SEQUENCE</scope>
    <source>
        <strain evidence="2">LY1</strain>
    </source>
</reference>
<protein>
    <recommendedName>
        <fullName evidence="4">Transposase</fullName>
    </recommendedName>
</protein>
<dbReference type="EMBL" id="CP126101">
    <property type="protein sequence ID" value="WHY53541.1"/>
    <property type="molecule type" value="Genomic_DNA"/>
</dbReference>
<dbReference type="Proteomes" id="UP001178322">
    <property type="component" value="Chromosome"/>
</dbReference>
<proteinExistence type="predicted"/>
<organism evidence="2 3">
    <name type="scientific">Lysinibacillus pakistanensis</name>
    <dbReference type="NCBI Taxonomy" id="759811"/>
    <lineage>
        <taxon>Bacteria</taxon>
        <taxon>Bacillati</taxon>
        <taxon>Bacillota</taxon>
        <taxon>Bacilli</taxon>
        <taxon>Bacillales</taxon>
        <taxon>Bacillaceae</taxon>
        <taxon>Lysinibacillus</taxon>
    </lineage>
</organism>
<dbReference type="RefSeq" id="WP_283871908.1">
    <property type="nucleotide sequence ID" value="NZ_CP126101.1"/>
</dbReference>
<accession>A0AAX3X080</accession>
<evidence type="ECO:0000313" key="3">
    <source>
        <dbReference type="Proteomes" id="UP001178322"/>
    </source>
</evidence>
<feature type="transmembrane region" description="Helical" evidence="1">
    <location>
        <begin position="58"/>
        <end position="81"/>
    </location>
</feature>
<evidence type="ECO:0000313" key="2">
    <source>
        <dbReference type="EMBL" id="WHY53541.1"/>
    </source>
</evidence>
<keyword evidence="1" id="KW-0812">Transmembrane</keyword>
<evidence type="ECO:0000256" key="1">
    <source>
        <dbReference type="SAM" id="Phobius"/>
    </source>
</evidence>
<sequence length="120" mass="14069">MRMFSYLFILFVSIVSPYFIIQHQLPIRFIQMAAVFVIMHLLALLIVHAVLPNSRKTICLYHTVFSIVLFAPIFYCSQVIFDQSIENIHRFYSVIPTSYVILLLTVIFAINLYKFKDTSK</sequence>
<gene>
    <name evidence="2" type="ORF">QNH24_09995</name>
</gene>
<keyword evidence="1" id="KW-1133">Transmembrane helix</keyword>
<dbReference type="AlphaFoldDB" id="A0AAX3X080"/>
<feature type="transmembrane region" description="Helical" evidence="1">
    <location>
        <begin position="27"/>
        <end position="51"/>
    </location>
</feature>
<evidence type="ECO:0008006" key="4">
    <source>
        <dbReference type="Google" id="ProtNLM"/>
    </source>
</evidence>
<keyword evidence="1" id="KW-0472">Membrane</keyword>
<name>A0AAX3X080_9BACI</name>
<feature type="transmembrane region" description="Helical" evidence="1">
    <location>
        <begin position="93"/>
        <end position="113"/>
    </location>
</feature>